<dbReference type="EMBL" id="SDAM02000050">
    <property type="protein sequence ID" value="KAH6834485.1"/>
    <property type="molecule type" value="Genomic_DNA"/>
</dbReference>
<dbReference type="Proteomes" id="UP001190926">
    <property type="component" value="Unassembled WGS sequence"/>
</dbReference>
<feature type="region of interest" description="Disordered" evidence="1">
    <location>
        <begin position="24"/>
        <end position="47"/>
    </location>
</feature>
<evidence type="ECO:0000313" key="3">
    <source>
        <dbReference type="Proteomes" id="UP001190926"/>
    </source>
</evidence>
<keyword evidence="3" id="KW-1185">Reference proteome</keyword>
<reference evidence="2 3" key="1">
    <citation type="journal article" date="2021" name="Nat. Commun.">
        <title>Incipient diploidization of the medicinal plant Perilla within 10,000 years.</title>
        <authorList>
            <person name="Zhang Y."/>
            <person name="Shen Q."/>
            <person name="Leng L."/>
            <person name="Zhang D."/>
            <person name="Chen S."/>
            <person name="Shi Y."/>
            <person name="Ning Z."/>
            <person name="Chen S."/>
        </authorList>
    </citation>
    <scope>NUCLEOTIDE SEQUENCE [LARGE SCALE GENOMIC DNA]</scope>
    <source>
        <strain evidence="3">cv. PC099</strain>
    </source>
</reference>
<evidence type="ECO:0000313" key="2">
    <source>
        <dbReference type="EMBL" id="KAH6834485.1"/>
    </source>
</evidence>
<sequence length="233" mass="26119">MQTHIPSIDNMSFYNFEAHEEDDDSSTFLSLGPPGQPNPQSSPHRPSHLFFLFRPPFRNFGPHTSPVLDPFSRPNPRRPDPILLLRLQQNIQQIQQHADAHVGARIGIPEGAGIPPRHEACVVDSPAAVLLLRGGVQEQHRASAVEASEGFPDAADSLQAEARHEAVRLPEMREAFRRARRLADAREELREAVVLHLRLRLQAQEIAQGSRPRLRTGACAAQRQPLRLRSRRG</sequence>
<feature type="compositionally biased region" description="Low complexity" evidence="1">
    <location>
        <begin position="29"/>
        <end position="47"/>
    </location>
</feature>
<protein>
    <submittedName>
        <fullName evidence="2">Uncharacterized protein</fullName>
    </submittedName>
</protein>
<dbReference type="AlphaFoldDB" id="A0AAD4JIF6"/>
<proteinExistence type="predicted"/>
<gene>
    <name evidence="2" type="ORF">C2S53_004220</name>
</gene>
<name>A0AAD4JIF6_PERFH</name>
<accession>A0AAD4JIF6</accession>
<comment type="caution">
    <text evidence="2">The sequence shown here is derived from an EMBL/GenBank/DDBJ whole genome shotgun (WGS) entry which is preliminary data.</text>
</comment>
<organism evidence="2 3">
    <name type="scientific">Perilla frutescens var. hirtella</name>
    <name type="common">Perilla citriodora</name>
    <name type="synonym">Perilla setoyensis</name>
    <dbReference type="NCBI Taxonomy" id="608512"/>
    <lineage>
        <taxon>Eukaryota</taxon>
        <taxon>Viridiplantae</taxon>
        <taxon>Streptophyta</taxon>
        <taxon>Embryophyta</taxon>
        <taxon>Tracheophyta</taxon>
        <taxon>Spermatophyta</taxon>
        <taxon>Magnoliopsida</taxon>
        <taxon>eudicotyledons</taxon>
        <taxon>Gunneridae</taxon>
        <taxon>Pentapetalae</taxon>
        <taxon>asterids</taxon>
        <taxon>lamiids</taxon>
        <taxon>Lamiales</taxon>
        <taxon>Lamiaceae</taxon>
        <taxon>Nepetoideae</taxon>
        <taxon>Elsholtzieae</taxon>
        <taxon>Perilla</taxon>
    </lineage>
</organism>
<feature type="region of interest" description="Disordered" evidence="1">
    <location>
        <begin position="211"/>
        <end position="233"/>
    </location>
</feature>
<evidence type="ECO:0000256" key="1">
    <source>
        <dbReference type="SAM" id="MobiDB-lite"/>
    </source>
</evidence>